<keyword evidence="1" id="KW-0812">Transmembrane</keyword>
<name>A0ABT5T3K1_9RHOB</name>
<evidence type="ECO:0000313" key="2">
    <source>
        <dbReference type="EMBL" id="MDD7969702.1"/>
    </source>
</evidence>
<feature type="transmembrane region" description="Helical" evidence="1">
    <location>
        <begin position="80"/>
        <end position="97"/>
    </location>
</feature>
<evidence type="ECO:0000256" key="1">
    <source>
        <dbReference type="SAM" id="Phobius"/>
    </source>
</evidence>
<feature type="transmembrane region" description="Helical" evidence="1">
    <location>
        <begin position="133"/>
        <end position="157"/>
    </location>
</feature>
<evidence type="ECO:0008006" key="4">
    <source>
        <dbReference type="Google" id="ProtNLM"/>
    </source>
</evidence>
<keyword evidence="1" id="KW-1133">Transmembrane helix</keyword>
<comment type="caution">
    <text evidence="2">The sequence shown here is derived from an EMBL/GenBank/DDBJ whole genome shotgun (WGS) entry which is preliminary data.</text>
</comment>
<accession>A0ABT5T3K1</accession>
<feature type="transmembrane region" description="Helical" evidence="1">
    <location>
        <begin position="212"/>
        <end position="232"/>
    </location>
</feature>
<keyword evidence="1" id="KW-0472">Membrane</keyword>
<proteinExistence type="predicted"/>
<organism evidence="2 3">
    <name type="scientific">Roseinatronobacter alkalisoli</name>
    <dbReference type="NCBI Taxonomy" id="3028235"/>
    <lineage>
        <taxon>Bacteria</taxon>
        <taxon>Pseudomonadati</taxon>
        <taxon>Pseudomonadota</taxon>
        <taxon>Alphaproteobacteria</taxon>
        <taxon>Rhodobacterales</taxon>
        <taxon>Paracoccaceae</taxon>
        <taxon>Roseinatronobacter</taxon>
    </lineage>
</organism>
<feature type="transmembrane region" description="Helical" evidence="1">
    <location>
        <begin position="49"/>
        <end position="68"/>
    </location>
</feature>
<protein>
    <recommendedName>
        <fullName evidence="4">Tryptophan-rich sensory protein</fullName>
    </recommendedName>
</protein>
<sequence>MKQFLPTLTLIATAAFVLSPYVTDPFSGFDPQRFPVPQTDPPVQPAGYAFAIWGVIYLWLAVSAITGVYARRQDPAWHRVQAPLILSLGPGAFWLWIAGFSPIGATALIFWMLFFAIRAFLRAPRRDRWVLQAPVGLYAGWLTAAAHVSLGVALGGYGLVSPQWAAIIALAGATALAIWVLASRPDSPEYGVAVIWALVGVLVANSGGTTQIITVTWIALLLVVLAAIRNLWAGQNRTAL</sequence>
<keyword evidence="3" id="KW-1185">Reference proteome</keyword>
<reference evidence="2" key="1">
    <citation type="submission" date="2023-02" db="EMBL/GenBank/DDBJ databases">
        <title>Description of Roseinatronobacter alkalisoli sp. nov., an alkaliphilic bacerium isolated from soda soil.</title>
        <authorList>
            <person name="Wei W."/>
        </authorList>
    </citation>
    <scope>NUCLEOTIDE SEQUENCE</scope>
    <source>
        <strain evidence="2">HJB301</strain>
    </source>
</reference>
<dbReference type="RefSeq" id="WP_274350184.1">
    <property type="nucleotide sequence ID" value="NZ_JAQZSM010000001.1"/>
</dbReference>
<gene>
    <name evidence="2" type="ORF">PUT78_01200</name>
</gene>
<feature type="transmembrane region" description="Helical" evidence="1">
    <location>
        <begin position="103"/>
        <end position="121"/>
    </location>
</feature>
<feature type="transmembrane region" description="Helical" evidence="1">
    <location>
        <begin position="189"/>
        <end position="206"/>
    </location>
</feature>
<evidence type="ECO:0000313" key="3">
    <source>
        <dbReference type="Proteomes" id="UP001431784"/>
    </source>
</evidence>
<dbReference type="EMBL" id="JAQZSM010000001">
    <property type="protein sequence ID" value="MDD7969702.1"/>
    <property type="molecule type" value="Genomic_DNA"/>
</dbReference>
<dbReference type="Proteomes" id="UP001431784">
    <property type="component" value="Unassembled WGS sequence"/>
</dbReference>
<feature type="transmembrane region" description="Helical" evidence="1">
    <location>
        <begin position="163"/>
        <end position="182"/>
    </location>
</feature>